<evidence type="ECO:0000259" key="6">
    <source>
        <dbReference type="PROSITE" id="PS50850"/>
    </source>
</evidence>
<keyword evidence="4 5" id="KW-0472">Membrane</keyword>
<dbReference type="PANTHER" id="PTHR23514">
    <property type="entry name" value="BYPASS OF STOP CODON PROTEIN 6"/>
    <property type="match status" value="1"/>
</dbReference>
<dbReference type="PROSITE" id="PS50850">
    <property type="entry name" value="MFS"/>
    <property type="match status" value="1"/>
</dbReference>
<comment type="subcellular location">
    <subcellularLocation>
        <location evidence="1">Membrane</location>
        <topology evidence="1">Multi-pass membrane protein</topology>
    </subcellularLocation>
</comment>
<keyword evidence="2 5" id="KW-0812">Transmembrane</keyword>
<feature type="transmembrane region" description="Helical" evidence="5">
    <location>
        <begin position="162"/>
        <end position="182"/>
    </location>
</feature>
<feature type="transmembrane region" description="Helical" evidence="5">
    <location>
        <begin position="129"/>
        <end position="156"/>
    </location>
</feature>
<protein>
    <submittedName>
        <fullName evidence="8">Unannotated protein</fullName>
    </submittedName>
</protein>
<dbReference type="EMBL" id="CAEZST010000005">
    <property type="protein sequence ID" value="CAB4543810.1"/>
    <property type="molecule type" value="Genomic_DNA"/>
</dbReference>
<organism evidence="8">
    <name type="scientific">freshwater metagenome</name>
    <dbReference type="NCBI Taxonomy" id="449393"/>
    <lineage>
        <taxon>unclassified sequences</taxon>
        <taxon>metagenomes</taxon>
        <taxon>ecological metagenomes</taxon>
    </lineage>
</organism>
<dbReference type="InterPro" id="IPR020846">
    <property type="entry name" value="MFS_dom"/>
</dbReference>
<dbReference type="GO" id="GO:0016020">
    <property type="term" value="C:membrane"/>
    <property type="evidence" value="ECO:0007669"/>
    <property type="project" value="UniProtKB-SubCell"/>
</dbReference>
<dbReference type="GO" id="GO:0022857">
    <property type="term" value="F:transmembrane transporter activity"/>
    <property type="evidence" value="ECO:0007669"/>
    <property type="project" value="InterPro"/>
</dbReference>
<dbReference type="InterPro" id="IPR036259">
    <property type="entry name" value="MFS_trans_sf"/>
</dbReference>
<feature type="transmembrane region" description="Helical" evidence="5">
    <location>
        <begin position="38"/>
        <end position="64"/>
    </location>
</feature>
<evidence type="ECO:0000256" key="2">
    <source>
        <dbReference type="ARBA" id="ARBA00022692"/>
    </source>
</evidence>
<feature type="transmembrane region" description="Helical" evidence="5">
    <location>
        <begin position="364"/>
        <end position="382"/>
    </location>
</feature>
<evidence type="ECO:0000256" key="1">
    <source>
        <dbReference type="ARBA" id="ARBA00004141"/>
    </source>
</evidence>
<feature type="transmembrane region" description="Helical" evidence="5">
    <location>
        <begin position="245"/>
        <end position="263"/>
    </location>
</feature>
<reference evidence="8" key="1">
    <citation type="submission" date="2020-05" db="EMBL/GenBank/DDBJ databases">
        <authorList>
            <person name="Chiriac C."/>
            <person name="Salcher M."/>
            <person name="Ghai R."/>
            <person name="Kavagutti S V."/>
        </authorList>
    </citation>
    <scope>NUCLEOTIDE SEQUENCE</scope>
</reference>
<dbReference type="SUPFAM" id="SSF103473">
    <property type="entry name" value="MFS general substrate transporter"/>
    <property type="match status" value="1"/>
</dbReference>
<dbReference type="Gene3D" id="1.20.1250.20">
    <property type="entry name" value="MFS general substrate transporter like domains"/>
    <property type="match status" value="2"/>
</dbReference>
<feature type="transmembrane region" description="Helical" evidence="5">
    <location>
        <begin position="300"/>
        <end position="322"/>
    </location>
</feature>
<feature type="transmembrane region" description="Helical" evidence="5">
    <location>
        <begin position="96"/>
        <end position="117"/>
    </location>
</feature>
<name>A0A6J6DB87_9ZZZZ</name>
<feature type="transmembrane region" description="Helical" evidence="5">
    <location>
        <begin position="205"/>
        <end position="225"/>
    </location>
</feature>
<dbReference type="CDD" id="cd17393">
    <property type="entry name" value="MFS_MosC_like"/>
    <property type="match status" value="1"/>
</dbReference>
<dbReference type="InterPro" id="IPR051788">
    <property type="entry name" value="MFS_Transporter"/>
</dbReference>
<evidence type="ECO:0000313" key="7">
    <source>
        <dbReference type="EMBL" id="CAB4543810.1"/>
    </source>
</evidence>
<feature type="transmembrane region" description="Helical" evidence="5">
    <location>
        <begin position="71"/>
        <end position="90"/>
    </location>
</feature>
<evidence type="ECO:0000313" key="8">
    <source>
        <dbReference type="EMBL" id="CAB4561260.1"/>
    </source>
</evidence>
<dbReference type="EMBL" id="CAEZTO010000001">
    <property type="protein sequence ID" value="CAB4561260.1"/>
    <property type="molecule type" value="Genomic_DNA"/>
</dbReference>
<feature type="transmembrane region" description="Helical" evidence="5">
    <location>
        <begin position="334"/>
        <end position="358"/>
    </location>
</feature>
<accession>A0A6J6DB87</accession>
<feature type="domain" description="Major facilitator superfamily (MFS) profile" evidence="6">
    <location>
        <begin position="1"/>
        <end position="384"/>
    </location>
</feature>
<keyword evidence="3 5" id="KW-1133">Transmembrane helix</keyword>
<evidence type="ECO:0000256" key="4">
    <source>
        <dbReference type="ARBA" id="ARBA00023136"/>
    </source>
</evidence>
<sequence>MSLLRPKIAVCFFFLSGGSALALWAVHIPLIEKTVGITYSVLGALLMLSGLGGFIAMQLFGYLVDHVGSKTATRIGGVAVGLSLLGPAYANTPLTLGIAILLLGFGIAGVDVAMNAAALQVEKENHRPIFTFFHLFWSVGGLVGAALGFATISAGLVQSQTLSTIGIALSVFGFFIASWLLPNKPNAVSNDRAADKQSGKQNRRVLGFVILAGLMSASGAIIEGVAHDWSALYLRDIQLTDPATAAWGLVAFNIGMITGRIFIDRIVERKGRGFVIVWGSLSAALAIGLQAIAPNLTLSLIFWFLLGLGISGVVPQLFAAGGEIGEASHSGRNMARVVGITYIGGLAGPSVIGLLTLAMPLNFAIGWGAVLGLFIVFSWPRLQKMDK</sequence>
<dbReference type="InterPro" id="IPR011701">
    <property type="entry name" value="MFS"/>
</dbReference>
<evidence type="ECO:0000256" key="5">
    <source>
        <dbReference type="SAM" id="Phobius"/>
    </source>
</evidence>
<feature type="transmembrane region" description="Helical" evidence="5">
    <location>
        <begin position="275"/>
        <end position="294"/>
    </location>
</feature>
<evidence type="ECO:0000256" key="3">
    <source>
        <dbReference type="ARBA" id="ARBA00022989"/>
    </source>
</evidence>
<dbReference type="AlphaFoldDB" id="A0A6J6DB87"/>
<dbReference type="Pfam" id="PF07690">
    <property type="entry name" value="MFS_1"/>
    <property type="match status" value="1"/>
</dbReference>
<gene>
    <name evidence="7" type="ORF">UFOPK1503_00447</name>
    <name evidence="8" type="ORF">UFOPK1693_00034</name>
</gene>
<proteinExistence type="predicted"/>
<dbReference type="PANTHER" id="PTHR23514:SF13">
    <property type="entry name" value="INNER MEMBRANE PROTEIN YBJJ"/>
    <property type="match status" value="1"/>
</dbReference>